<dbReference type="FunFam" id="2.60.40.10:FF:000037">
    <property type="entry name" value="Unc-5 netrin receptor C"/>
    <property type="match status" value="1"/>
</dbReference>
<reference evidence="11" key="1">
    <citation type="submission" date="2022-08" db="EMBL/GenBank/DDBJ databases">
        <title>Genome sequencing of akame (Lates japonicus).</title>
        <authorList>
            <person name="Hashiguchi Y."/>
            <person name="Takahashi H."/>
        </authorList>
    </citation>
    <scope>NUCLEOTIDE SEQUENCE</scope>
    <source>
        <strain evidence="11">Kochi</strain>
    </source>
</reference>
<feature type="domain" description="Netrin receptor UNC5A-D-like N-terminal" evidence="10">
    <location>
        <begin position="41"/>
        <end position="143"/>
    </location>
</feature>
<evidence type="ECO:0000256" key="6">
    <source>
        <dbReference type="ARBA" id="ARBA00023170"/>
    </source>
</evidence>
<dbReference type="Proteomes" id="UP001279410">
    <property type="component" value="Unassembled WGS sequence"/>
</dbReference>
<accession>A0AAD3MDL3</accession>
<dbReference type="SUPFAM" id="SSF48726">
    <property type="entry name" value="Immunoglobulin"/>
    <property type="match status" value="1"/>
</dbReference>
<evidence type="ECO:0000256" key="4">
    <source>
        <dbReference type="ARBA" id="ARBA00023136"/>
    </source>
</evidence>
<evidence type="ECO:0000256" key="3">
    <source>
        <dbReference type="ARBA" id="ARBA00022473"/>
    </source>
</evidence>
<sequence length="194" mass="21771">MAGSQTSCSLLSQPAELSYPEEHKTPRATGDAQPDTLPSVQGTLPHFIQEPEDAYIVKSNPIKLRCRAAPALQIFFKCNGEWVHQNEHFSQEYKDLNTGLKVREVMINVSRQQVEDFHGPEDYWCLCVAWSHLGTSKSRKATVRIAYLRKNFEQDPQGKEVPINGMIVLHCRPPEGVPVAETVNSTFSSAFSDL</sequence>
<dbReference type="Pfam" id="PF25609">
    <property type="entry name" value="Unc5_NetrinR_N"/>
    <property type="match status" value="1"/>
</dbReference>
<dbReference type="InterPro" id="IPR036179">
    <property type="entry name" value="Ig-like_dom_sf"/>
</dbReference>
<evidence type="ECO:0000313" key="12">
    <source>
        <dbReference type="Proteomes" id="UP001279410"/>
    </source>
</evidence>
<keyword evidence="6 11" id="KW-0675">Receptor</keyword>
<dbReference type="EMBL" id="BRZM01000014">
    <property type="protein sequence ID" value="GLD52483.1"/>
    <property type="molecule type" value="Genomic_DNA"/>
</dbReference>
<gene>
    <name evidence="11" type="ORF">AKAME5_000538500</name>
</gene>
<comment type="similarity">
    <text evidence="2">Belongs to the unc-5 family.</text>
</comment>
<organism evidence="11 12">
    <name type="scientific">Lates japonicus</name>
    <name type="common">Japanese lates</name>
    <dbReference type="NCBI Taxonomy" id="270547"/>
    <lineage>
        <taxon>Eukaryota</taxon>
        <taxon>Metazoa</taxon>
        <taxon>Chordata</taxon>
        <taxon>Craniata</taxon>
        <taxon>Vertebrata</taxon>
        <taxon>Euteleostomi</taxon>
        <taxon>Actinopterygii</taxon>
        <taxon>Neopterygii</taxon>
        <taxon>Teleostei</taxon>
        <taxon>Neoteleostei</taxon>
        <taxon>Acanthomorphata</taxon>
        <taxon>Carangaria</taxon>
        <taxon>Carangaria incertae sedis</taxon>
        <taxon>Centropomidae</taxon>
        <taxon>Lates</taxon>
    </lineage>
</organism>
<name>A0AAD3MDL3_LATJO</name>
<dbReference type="AlphaFoldDB" id="A0AAD3MDL3"/>
<dbReference type="InterPro" id="IPR013783">
    <property type="entry name" value="Ig-like_fold"/>
</dbReference>
<evidence type="ECO:0000313" key="11">
    <source>
        <dbReference type="EMBL" id="GLD52483.1"/>
    </source>
</evidence>
<keyword evidence="4" id="KW-0472">Membrane</keyword>
<keyword evidence="12" id="KW-1185">Reference proteome</keyword>
<comment type="subcellular location">
    <subcellularLocation>
        <location evidence="1">Membrane</location>
        <topology evidence="1">Single-pass type I membrane protein</topology>
    </subcellularLocation>
</comment>
<dbReference type="InterPro" id="IPR057755">
    <property type="entry name" value="UNC5A-D-like_N"/>
</dbReference>
<keyword evidence="5" id="KW-1015">Disulfide bond</keyword>
<keyword evidence="8" id="KW-0393">Immunoglobulin domain</keyword>
<evidence type="ECO:0000256" key="5">
    <source>
        <dbReference type="ARBA" id="ARBA00023157"/>
    </source>
</evidence>
<protein>
    <submittedName>
        <fullName evidence="11">Netrin receptor UNC5D</fullName>
    </submittedName>
</protein>
<proteinExistence type="inferred from homology"/>
<evidence type="ECO:0000256" key="2">
    <source>
        <dbReference type="ARBA" id="ARBA00009844"/>
    </source>
</evidence>
<dbReference type="GO" id="GO:0016020">
    <property type="term" value="C:membrane"/>
    <property type="evidence" value="ECO:0007669"/>
    <property type="project" value="UniProtKB-SubCell"/>
</dbReference>
<keyword evidence="3" id="KW-0217">Developmental protein</keyword>
<evidence type="ECO:0000256" key="1">
    <source>
        <dbReference type="ARBA" id="ARBA00004479"/>
    </source>
</evidence>
<evidence type="ECO:0000256" key="9">
    <source>
        <dbReference type="SAM" id="MobiDB-lite"/>
    </source>
</evidence>
<comment type="caution">
    <text evidence="11">The sequence shown here is derived from an EMBL/GenBank/DDBJ whole genome shotgun (WGS) entry which is preliminary data.</text>
</comment>
<keyword evidence="7" id="KW-0325">Glycoprotein</keyword>
<feature type="region of interest" description="Disordered" evidence="9">
    <location>
        <begin position="18"/>
        <end position="37"/>
    </location>
</feature>
<dbReference type="Gene3D" id="2.60.40.10">
    <property type="entry name" value="Immunoglobulins"/>
    <property type="match status" value="1"/>
</dbReference>
<evidence type="ECO:0000256" key="8">
    <source>
        <dbReference type="ARBA" id="ARBA00023319"/>
    </source>
</evidence>
<evidence type="ECO:0000259" key="10">
    <source>
        <dbReference type="Pfam" id="PF25609"/>
    </source>
</evidence>
<evidence type="ECO:0000256" key="7">
    <source>
        <dbReference type="ARBA" id="ARBA00023180"/>
    </source>
</evidence>